<dbReference type="InterPro" id="IPR013249">
    <property type="entry name" value="RNA_pol_sigma70_r4_t2"/>
</dbReference>
<evidence type="ECO:0000256" key="2">
    <source>
        <dbReference type="ARBA" id="ARBA00023015"/>
    </source>
</evidence>
<evidence type="ECO:0000259" key="6">
    <source>
        <dbReference type="Pfam" id="PF08281"/>
    </source>
</evidence>
<dbReference type="PANTHER" id="PTHR43133">
    <property type="entry name" value="RNA POLYMERASE ECF-TYPE SIGMA FACTO"/>
    <property type="match status" value="1"/>
</dbReference>
<comment type="caution">
    <text evidence="7">The sequence shown here is derived from an EMBL/GenBank/DDBJ whole genome shotgun (WGS) entry which is preliminary data.</text>
</comment>
<evidence type="ECO:0000256" key="3">
    <source>
        <dbReference type="ARBA" id="ARBA00023082"/>
    </source>
</evidence>
<dbReference type="Gene3D" id="1.10.1740.10">
    <property type="match status" value="1"/>
</dbReference>
<evidence type="ECO:0000259" key="5">
    <source>
        <dbReference type="Pfam" id="PF04542"/>
    </source>
</evidence>
<dbReference type="InterPro" id="IPR013324">
    <property type="entry name" value="RNA_pol_sigma_r3/r4-like"/>
</dbReference>
<accession>A0A3N4Q1S3</accession>
<feature type="domain" description="RNA polymerase sigma-70 region 2" evidence="5">
    <location>
        <begin position="25"/>
        <end position="90"/>
    </location>
</feature>
<gene>
    <name evidence="7" type="ORF">EGT74_08370</name>
</gene>
<organism evidence="7 8">
    <name type="scientific">Chitinophaga lutea</name>
    <dbReference type="NCBI Taxonomy" id="2488634"/>
    <lineage>
        <taxon>Bacteria</taxon>
        <taxon>Pseudomonadati</taxon>
        <taxon>Bacteroidota</taxon>
        <taxon>Chitinophagia</taxon>
        <taxon>Chitinophagales</taxon>
        <taxon>Chitinophagaceae</taxon>
        <taxon>Chitinophaga</taxon>
    </lineage>
</organism>
<proteinExistence type="inferred from homology"/>
<evidence type="ECO:0000313" key="7">
    <source>
        <dbReference type="EMBL" id="RPE13515.1"/>
    </source>
</evidence>
<keyword evidence="2" id="KW-0805">Transcription regulation</keyword>
<keyword evidence="3" id="KW-0731">Sigma factor</keyword>
<keyword evidence="8" id="KW-1185">Reference proteome</keyword>
<reference evidence="7 8" key="1">
    <citation type="submission" date="2018-11" db="EMBL/GenBank/DDBJ databases">
        <title>Chitinophaga lutea sp.nov., isolate from arsenic contaminated soil.</title>
        <authorList>
            <person name="Zong Y."/>
        </authorList>
    </citation>
    <scope>NUCLEOTIDE SEQUENCE [LARGE SCALE GENOMIC DNA]</scope>
    <source>
        <strain evidence="7 8">ZY74</strain>
    </source>
</reference>
<dbReference type="RefSeq" id="WP_123846033.1">
    <property type="nucleotide sequence ID" value="NZ_RPDH01000001.1"/>
</dbReference>
<dbReference type="PANTHER" id="PTHR43133:SF46">
    <property type="entry name" value="RNA POLYMERASE SIGMA-70 FACTOR ECF SUBFAMILY"/>
    <property type="match status" value="1"/>
</dbReference>
<dbReference type="GO" id="GO:0006352">
    <property type="term" value="P:DNA-templated transcription initiation"/>
    <property type="evidence" value="ECO:0007669"/>
    <property type="project" value="InterPro"/>
</dbReference>
<dbReference type="InterPro" id="IPR014327">
    <property type="entry name" value="RNA_pol_sigma70_bacteroid"/>
</dbReference>
<comment type="similarity">
    <text evidence="1">Belongs to the sigma-70 factor family. ECF subfamily.</text>
</comment>
<name>A0A3N4Q1S3_9BACT</name>
<dbReference type="NCBIfam" id="TIGR02985">
    <property type="entry name" value="Sig70_bacteroi1"/>
    <property type="match status" value="1"/>
</dbReference>
<dbReference type="GO" id="GO:0003677">
    <property type="term" value="F:DNA binding"/>
    <property type="evidence" value="ECO:0007669"/>
    <property type="project" value="InterPro"/>
</dbReference>
<dbReference type="SUPFAM" id="SSF88659">
    <property type="entry name" value="Sigma3 and sigma4 domains of RNA polymerase sigma factors"/>
    <property type="match status" value="1"/>
</dbReference>
<evidence type="ECO:0000313" key="8">
    <source>
        <dbReference type="Proteomes" id="UP000278351"/>
    </source>
</evidence>
<dbReference type="Gene3D" id="1.10.10.10">
    <property type="entry name" value="Winged helix-like DNA-binding domain superfamily/Winged helix DNA-binding domain"/>
    <property type="match status" value="1"/>
</dbReference>
<dbReference type="AlphaFoldDB" id="A0A3N4Q1S3"/>
<dbReference type="Pfam" id="PF04542">
    <property type="entry name" value="Sigma70_r2"/>
    <property type="match status" value="1"/>
</dbReference>
<dbReference type="InterPro" id="IPR014284">
    <property type="entry name" value="RNA_pol_sigma-70_dom"/>
</dbReference>
<keyword evidence="4" id="KW-0804">Transcription</keyword>
<dbReference type="NCBIfam" id="TIGR02937">
    <property type="entry name" value="sigma70-ECF"/>
    <property type="match status" value="1"/>
</dbReference>
<evidence type="ECO:0000256" key="4">
    <source>
        <dbReference type="ARBA" id="ARBA00023163"/>
    </source>
</evidence>
<dbReference type="GO" id="GO:0016987">
    <property type="term" value="F:sigma factor activity"/>
    <property type="evidence" value="ECO:0007669"/>
    <property type="project" value="UniProtKB-KW"/>
</dbReference>
<sequence length="194" mass="22674">MLWNDHEQVLLQHVAAGDESAFTALYHRYEAHILQVASLYIKDHDASREIVQEVFRKLWENREKLAAVRDARNYLFIIARNCIFNQFKKAAYEQAAQKDLQYAAEAANDTDYRVRNRECERMLHTAVNSLPPQRKKIYQLAREKGMSYEEIARELSISRFTVKNHMVQALQSIRLYLLQHLHTTVALVCLLAGL</sequence>
<dbReference type="InterPro" id="IPR036388">
    <property type="entry name" value="WH-like_DNA-bd_sf"/>
</dbReference>
<dbReference type="Pfam" id="PF08281">
    <property type="entry name" value="Sigma70_r4_2"/>
    <property type="match status" value="1"/>
</dbReference>
<feature type="domain" description="RNA polymerase sigma factor 70 region 4 type 2" evidence="6">
    <location>
        <begin position="121"/>
        <end position="171"/>
    </location>
</feature>
<dbReference type="SUPFAM" id="SSF88946">
    <property type="entry name" value="Sigma2 domain of RNA polymerase sigma factors"/>
    <property type="match status" value="1"/>
</dbReference>
<dbReference type="OrthoDB" id="799938at2"/>
<dbReference type="EMBL" id="RPDH01000001">
    <property type="protein sequence ID" value="RPE13515.1"/>
    <property type="molecule type" value="Genomic_DNA"/>
</dbReference>
<dbReference type="InterPro" id="IPR013325">
    <property type="entry name" value="RNA_pol_sigma_r2"/>
</dbReference>
<dbReference type="InterPro" id="IPR007627">
    <property type="entry name" value="RNA_pol_sigma70_r2"/>
</dbReference>
<dbReference type="Proteomes" id="UP000278351">
    <property type="component" value="Unassembled WGS sequence"/>
</dbReference>
<dbReference type="InterPro" id="IPR039425">
    <property type="entry name" value="RNA_pol_sigma-70-like"/>
</dbReference>
<evidence type="ECO:0000256" key="1">
    <source>
        <dbReference type="ARBA" id="ARBA00010641"/>
    </source>
</evidence>
<protein>
    <submittedName>
        <fullName evidence="7">RNA polymerase sigma-70 factor</fullName>
    </submittedName>
</protein>